<dbReference type="InterPro" id="IPR047801">
    <property type="entry name" value="Peptidase_C45"/>
</dbReference>
<reference evidence="2 3" key="1">
    <citation type="submission" date="2019-04" db="EMBL/GenBank/DDBJ databases">
        <title>Friends and foes A comparative genomics study of 23 Aspergillus species from section Flavi.</title>
        <authorList>
            <consortium name="DOE Joint Genome Institute"/>
            <person name="Kjaerbolling I."/>
            <person name="Vesth T."/>
            <person name="Frisvad J.C."/>
            <person name="Nybo J.L."/>
            <person name="Theobald S."/>
            <person name="Kildgaard S."/>
            <person name="Isbrandt T."/>
            <person name="Kuo A."/>
            <person name="Sato A."/>
            <person name="Lyhne E.K."/>
            <person name="Kogle M.E."/>
            <person name="Wiebenga A."/>
            <person name="Kun R.S."/>
            <person name="Lubbers R.J."/>
            <person name="Makela M.R."/>
            <person name="Barry K."/>
            <person name="Chovatia M."/>
            <person name="Clum A."/>
            <person name="Daum C."/>
            <person name="Haridas S."/>
            <person name="He G."/>
            <person name="LaButti K."/>
            <person name="Lipzen A."/>
            <person name="Mondo S."/>
            <person name="Riley R."/>
            <person name="Salamov A."/>
            <person name="Simmons B.A."/>
            <person name="Magnuson J.K."/>
            <person name="Henrissat B."/>
            <person name="Mortensen U.H."/>
            <person name="Larsen T.O."/>
            <person name="Devries R.P."/>
            <person name="Grigoriev I.V."/>
            <person name="Machida M."/>
            <person name="Baker S.E."/>
            <person name="Andersen M.R."/>
        </authorList>
    </citation>
    <scope>NUCLEOTIDE SEQUENCE [LARGE SCALE GENOMIC DNA]</scope>
    <source>
        <strain evidence="2 3">CBS 151.66</strain>
    </source>
</reference>
<dbReference type="Gene3D" id="3.60.60.10">
    <property type="entry name" value="Penicillin V Acylase, Chain A"/>
    <property type="match status" value="1"/>
</dbReference>
<keyword evidence="3" id="KW-1185">Reference proteome</keyword>
<evidence type="ECO:0000259" key="1">
    <source>
        <dbReference type="Pfam" id="PF03417"/>
    </source>
</evidence>
<protein>
    <submittedName>
        <fullName evidence="2">Acyl-coenzyme A:6-aminopenicillanic acid acyl-transferase-domain-containing protein</fullName>
    </submittedName>
</protein>
<dbReference type="PANTHER" id="PTHR34180:SF1">
    <property type="entry name" value="BETA-ALANYL-DOPAMINE_CARCININE HYDROLASE"/>
    <property type="match status" value="1"/>
</dbReference>
<dbReference type="Gene3D" id="1.10.10.2120">
    <property type="match status" value="1"/>
</dbReference>
<dbReference type="GO" id="GO:0016740">
    <property type="term" value="F:transferase activity"/>
    <property type="evidence" value="ECO:0007669"/>
    <property type="project" value="UniProtKB-KW"/>
</dbReference>
<dbReference type="NCBIfam" id="NF040521">
    <property type="entry name" value="C45_proenzyme"/>
    <property type="match status" value="1"/>
</dbReference>
<gene>
    <name evidence="2" type="ORF">BDV29DRAFT_36125</name>
</gene>
<feature type="domain" description="Peptidase C45 hydrolase" evidence="1">
    <location>
        <begin position="116"/>
        <end position="336"/>
    </location>
</feature>
<dbReference type="Pfam" id="PF03417">
    <property type="entry name" value="AAT"/>
    <property type="match status" value="1"/>
</dbReference>
<dbReference type="Proteomes" id="UP000326565">
    <property type="component" value="Unassembled WGS sequence"/>
</dbReference>
<accession>A0A5N5XFH3</accession>
<dbReference type="OrthoDB" id="189997at2759"/>
<dbReference type="AlphaFoldDB" id="A0A5N5XFH3"/>
<dbReference type="PANTHER" id="PTHR34180">
    <property type="entry name" value="PEPTIDASE C45"/>
    <property type="match status" value="1"/>
</dbReference>
<proteinExistence type="predicted"/>
<keyword evidence="2" id="KW-0808">Transferase</keyword>
<evidence type="ECO:0000313" key="3">
    <source>
        <dbReference type="Proteomes" id="UP000326565"/>
    </source>
</evidence>
<organism evidence="2 3">
    <name type="scientific">Aspergillus leporis</name>
    <dbReference type="NCBI Taxonomy" id="41062"/>
    <lineage>
        <taxon>Eukaryota</taxon>
        <taxon>Fungi</taxon>
        <taxon>Dikarya</taxon>
        <taxon>Ascomycota</taxon>
        <taxon>Pezizomycotina</taxon>
        <taxon>Eurotiomycetes</taxon>
        <taxon>Eurotiomycetidae</taxon>
        <taxon>Eurotiales</taxon>
        <taxon>Aspergillaceae</taxon>
        <taxon>Aspergillus</taxon>
        <taxon>Aspergillus subgen. Circumdati</taxon>
    </lineage>
</organism>
<evidence type="ECO:0000313" key="2">
    <source>
        <dbReference type="EMBL" id="KAB8077830.1"/>
    </source>
</evidence>
<name>A0A5N5XFH3_9EURO</name>
<dbReference type="EMBL" id="ML732164">
    <property type="protein sequence ID" value="KAB8077830.1"/>
    <property type="molecule type" value="Genomic_DNA"/>
</dbReference>
<dbReference type="InterPro" id="IPR047794">
    <property type="entry name" value="C45_proenzyme-like"/>
</dbReference>
<dbReference type="InterPro" id="IPR005079">
    <property type="entry name" value="Peptidase_C45_hydrolase"/>
</dbReference>
<sequence length="365" mass="40166">MDNEAQALPKLVLRGAPKEIGLQHGFQLQQQIKSQMRIYEEMFEYTTKMNWQAVLQLAEEFRASLERSTPDLYLEMQGIAEGAGVDILDIVALNCRSEISFGSFSDGCTSLSWKKNDNARILAQNWDWTTLVRGNLALVDIELPGKPRIYMITEAGILGKIGFNSAGVGTCLNAIKARPCVNSKLPIHVALRLCLESTSVKSALRTIASLGGVASSQHILIADSTISLGLELSPLGDVQLEEDEYGMILHTNHFIDNHNVTEPSWIKGSPARLERARQLCRELATSGIEGDSITPSLLREKIFSDTCNAPHSICSLEDPTQHRTRRTSTLFNIVMNLDKQNPGAELVIGQPGSSKVSPVLKMPWA</sequence>